<dbReference type="EMBL" id="JBBPBF010000047">
    <property type="protein sequence ID" value="KAK7606507.1"/>
    <property type="molecule type" value="Genomic_DNA"/>
</dbReference>
<name>A0ABR1MW87_9PEZI</name>
<evidence type="ECO:0000256" key="1">
    <source>
        <dbReference type="SAM" id="MobiDB-lite"/>
    </source>
</evidence>
<organism evidence="3 4">
    <name type="scientific">Phyllosticta paracitricarpa</name>
    <dbReference type="NCBI Taxonomy" id="2016321"/>
    <lineage>
        <taxon>Eukaryota</taxon>
        <taxon>Fungi</taxon>
        <taxon>Dikarya</taxon>
        <taxon>Ascomycota</taxon>
        <taxon>Pezizomycotina</taxon>
        <taxon>Dothideomycetes</taxon>
        <taxon>Dothideomycetes incertae sedis</taxon>
        <taxon>Botryosphaeriales</taxon>
        <taxon>Phyllostictaceae</taxon>
        <taxon>Phyllosticta</taxon>
    </lineage>
</organism>
<evidence type="ECO:0000313" key="3">
    <source>
        <dbReference type="EMBL" id="KAK7606507.1"/>
    </source>
</evidence>
<gene>
    <name evidence="3" type="ORF">JOL62DRAFT_336078</name>
</gene>
<comment type="caution">
    <text evidence="3">The sequence shown here is derived from an EMBL/GenBank/DDBJ whole genome shotgun (WGS) entry which is preliminary data.</text>
</comment>
<sequence>MGAKSGRGAWGRRSGLGDPKHDITVTNTRAQSATSNFNGRGGYAPLASFSSPSLSYLSFIVLLSFSPLLFQAWIIIIIIITIFSCGSGYMAKGFLQADGREARGEDCKRVYGGGFRGLDWNRDGMNWTWG</sequence>
<keyword evidence="4" id="KW-1185">Reference proteome</keyword>
<feature type="compositionally biased region" description="Polar residues" evidence="1">
    <location>
        <begin position="24"/>
        <end position="36"/>
    </location>
</feature>
<keyword evidence="2" id="KW-0472">Membrane</keyword>
<keyword evidence="2" id="KW-0812">Transmembrane</keyword>
<evidence type="ECO:0000256" key="2">
    <source>
        <dbReference type="SAM" id="Phobius"/>
    </source>
</evidence>
<feature type="region of interest" description="Disordered" evidence="1">
    <location>
        <begin position="1"/>
        <end position="36"/>
    </location>
</feature>
<keyword evidence="2" id="KW-1133">Transmembrane helix</keyword>
<reference evidence="3 4" key="1">
    <citation type="submission" date="2024-04" db="EMBL/GenBank/DDBJ databases">
        <title>Phyllosticta paracitricarpa is synonymous to the EU quarantine fungus P. citricarpa based on phylogenomic analyses.</title>
        <authorList>
            <consortium name="Lawrence Berkeley National Laboratory"/>
            <person name="Van ingen-buijs V.A."/>
            <person name="Van westerhoven A.C."/>
            <person name="Haridas S."/>
            <person name="Skiadas P."/>
            <person name="Martin F."/>
            <person name="Groenewald J.Z."/>
            <person name="Crous P.W."/>
            <person name="Seidl M.F."/>
        </authorList>
    </citation>
    <scope>NUCLEOTIDE SEQUENCE [LARGE SCALE GENOMIC DNA]</scope>
    <source>
        <strain evidence="3 4">CBS 141358</strain>
    </source>
</reference>
<accession>A0ABR1MW87</accession>
<protein>
    <submittedName>
        <fullName evidence="3">Uncharacterized protein</fullName>
    </submittedName>
</protein>
<proteinExistence type="predicted"/>
<feature type="transmembrane region" description="Helical" evidence="2">
    <location>
        <begin position="56"/>
        <end position="83"/>
    </location>
</feature>
<evidence type="ECO:0000313" key="4">
    <source>
        <dbReference type="Proteomes" id="UP001367316"/>
    </source>
</evidence>
<dbReference type="Proteomes" id="UP001367316">
    <property type="component" value="Unassembled WGS sequence"/>
</dbReference>